<gene>
    <name evidence="3" type="primary">tmcAL</name>
    <name evidence="4" type="ORF">NCTC13163_01931</name>
</gene>
<evidence type="ECO:0000313" key="4">
    <source>
        <dbReference type="EMBL" id="STO08558.1"/>
    </source>
</evidence>
<dbReference type="SUPFAM" id="SSF52374">
    <property type="entry name" value="Nucleotidylyl transferase"/>
    <property type="match status" value="1"/>
</dbReference>
<dbReference type="InterPro" id="IPR014729">
    <property type="entry name" value="Rossmann-like_a/b/a_fold"/>
</dbReference>
<dbReference type="EC" id="6.3.4.-" evidence="3"/>
<dbReference type="Proteomes" id="UP000254060">
    <property type="component" value="Unassembled WGS sequence"/>
</dbReference>
<evidence type="ECO:0000256" key="2">
    <source>
        <dbReference type="ARBA" id="ARBA00022694"/>
    </source>
</evidence>
<dbReference type="AlphaFoldDB" id="A0A377FUY8"/>
<feature type="binding site" evidence="3">
    <location>
        <begin position="7"/>
        <end position="20"/>
    </location>
    <ligand>
        <name>ATP</name>
        <dbReference type="ChEBI" id="CHEBI:30616"/>
    </ligand>
</feature>
<keyword evidence="3" id="KW-0547">Nucleotide-binding</keyword>
<proteinExistence type="inferred from homology"/>
<feature type="binding site" evidence="3">
    <location>
        <position position="181"/>
    </location>
    <ligand>
        <name>ATP</name>
        <dbReference type="ChEBI" id="CHEBI:30616"/>
    </ligand>
</feature>
<feature type="binding site" evidence="3">
    <location>
        <position position="160"/>
    </location>
    <ligand>
        <name>ATP</name>
        <dbReference type="ChEBI" id="CHEBI:30616"/>
    </ligand>
</feature>
<dbReference type="Gene3D" id="3.40.50.620">
    <property type="entry name" value="HUPs"/>
    <property type="match status" value="1"/>
</dbReference>
<dbReference type="HAMAP" id="MF_01539">
    <property type="entry name" value="TmcAL"/>
    <property type="match status" value="1"/>
</dbReference>
<comment type="function">
    <text evidence="3">Catalyzes the formation of N(4)-acetylcytidine (ac(4)C) at the wobble position of elongator tRNA(Met), using acetate and ATP as substrates. First activates an acetate ion to form acetyladenylate (Ac-AMP) and then transfers the acetyl group to tRNA to form ac(4)C34.</text>
</comment>
<dbReference type="PANTHER" id="PTHR37825:SF1">
    <property type="entry name" value="TRNA(MET) CYTIDINE ACETATE LIGASE"/>
    <property type="match status" value="1"/>
</dbReference>
<evidence type="ECO:0000313" key="5">
    <source>
        <dbReference type="Proteomes" id="UP000254060"/>
    </source>
</evidence>
<organism evidence="4 5">
    <name type="scientific">Exiguobacterium aurantiacum</name>
    <dbReference type="NCBI Taxonomy" id="33987"/>
    <lineage>
        <taxon>Bacteria</taxon>
        <taxon>Bacillati</taxon>
        <taxon>Bacillota</taxon>
        <taxon>Bacilli</taxon>
        <taxon>Bacillales</taxon>
        <taxon>Bacillales Family XII. Incertae Sedis</taxon>
        <taxon>Exiguobacterium</taxon>
    </lineage>
</organism>
<evidence type="ECO:0000256" key="3">
    <source>
        <dbReference type="HAMAP-Rule" id="MF_01539"/>
    </source>
</evidence>
<sequence>MQKTAIIAEYNPFHNGHLFQAKTARLETGAEAVIAVMSGQFTQRGEPAAFDKWSRARAAVETGAIDLVIELPTRYGVQRADRFASAAVAIAERVGCQTLSFGSESGDATAICQAASADVESTPAYRQAFQEALQSGKSPAKASSEAFSALYPAFDLTLPNNILAYHYAKAARTIQLHTVERLGAGYHDTGLADIMSATGVRAHYLEEGIVRAVPLATRALFRQRTMAHWSTYWPVLQYKLRTTPQPVLDELVGIDASLSPRLIEAGIEPSFERALEKLQTRRYTRTAIQRALVSVLIHFQRSELPDRFDDVPYVRPLAFNGVGRLVLKDIKKTVPLLSKYHPDLAFEARVTEAYRLPLGDESLREHVQTPQFIDSK</sequence>
<reference evidence="4 5" key="1">
    <citation type="submission" date="2018-06" db="EMBL/GenBank/DDBJ databases">
        <authorList>
            <consortium name="Pathogen Informatics"/>
            <person name="Doyle S."/>
        </authorList>
    </citation>
    <scope>NUCLEOTIDE SEQUENCE [LARGE SCALE GENOMIC DNA]</scope>
    <source>
        <strain evidence="4 5">NCTC13163</strain>
    </source>
</reference>
<evidence type="ECO:0000256" key="1">
    <source>
        <dbReference type="ARBA" id="ARBA00022598"/>
    </source>
</evidence>
<keyword evidence="3" id="KW-0820">tRNA-binding</keyword>
<comment type="caution">
    <text evidence="3">Lacks conserved residue(s) required for the propagation of feature annotation.</text>
</comment>
<dbReference type="GO" id="GO:0000049">
    <property type="term" value="F:tRNA binding"/>
    <property type="evidence" value="ECO:0007669"/>
    <property type="project" value="UniProtKB-KW"/>
</dbReference>
<accession>A0A377FUY8</accession>
<dbReference type="RefSeq" id="WP_029335471.1">
    <property type="nucleotide sequence ID" value="NZ_UGGP01000001.1"/>
</dbReference>
<keyword evidence="2 3" id="KW-0819">tRNA processing</keyword>
<dbReference type="GO" id="GO:0006400">
    <property type="term" value="P:tRNA modification"/>
    <property type="evidence" value="ECO:0007669"/>
    <property type="project" value="UniProtKB-UniRule"/>
</dbReference>
<comment type="similarity">
    <text evidence="3">Belongs to the TmcAL family.</text>
</comment>
<dbReference type="GO" id="GO:0016879">
    <property type="term" value="F:ligase activity, forming carbon-nitrogen bonds"/>
    <property type="evidence" value="ECO:0007669"/>
    <property type="project" value="UniProtKB-UniRule"/>
</dbReference>
<keyword evidence="3" id="KW-0694">RNA-binding</keyword>
<protein>
    <recommendedName>
        <fullName evidence="3">tRNA(Met) cytidine acetate ligase</fullName>
        <ecNumber evidence="3">6.3.4.-</ecNumber>
    </recommendedName>
</protein>
<dbReference type="PANTHER" id="PTHR37825">
    <property type="entry name" value="TRNA(MET) CYTIDINE ACETATE LIGASE"/>
    <property type="match status" value="1"/>
</dbReference>
<keyword evidence="3" id="KW-0963">Cytoplasm</keyword>
<feature type="binding site" evidence="3">
    <location>
        <position position="102"/>
    </location>
    <ligand>
        <name>ATP</name>
        <dbReference type="ChEBI" id="CHEBI:30616"/>
    </ligand>
</feature>
<name>A0A377FUY8_9BACL</name>
<keyword evidence="1 3" id="KW-0436">Ligase</keyword>
<dbReference type="InterPro" id="IPR008513">
    <property type="entry name" value="tRNA(Met)_cyd_acetate_ligase"/>
</dbReference>
<dbReference type="GO" id="GO:0005524">
    <property type="term" value="F:ATP binding"/>
    <property type="evidence" value="ECO:0007669"/>
    <property type="project" value="UniProtKB-KW"/>
</dbReference>
<keyword evidence="3" id="KW-0067">ATP-binding</keyword>
<dbReference type="EMBL" id="UGGP01000001">
    <property type="protein sequence ID" value="STO08558.1"/>
    <property type="molecule type" value="Genomic_DNA"/>
</dbReference>
<comment type="catalytic activity">
    <reaction evidence="3">
        <text>cytidine(34) in elongator tRNA(Met) + acetate + ATP = N(4)-acetylcytidine(34) in elongator tRNA(Met) + AMP + diphosphate</text>
        <dbReference type="Rhea" id="RHEA:58144"/>
        <dbReference type="Rhea" id="RHEA-COMP:10693"/>
        <dbReference type="Rhea" id="RHEA-COMP:10694"/>
        <dbReference type="ChEBI" id="CHEBI:30089"/>
        <dbReference type="ChEBI" id="CHEBI:30616"/>
        <dbReference type="ChEBI" id="CHEBI:33019"/>
        <dbReference type="ChEBI" id="CHEBI:74900"/>
        <dbReference type="ChEBI" id="CHEBI:82748"/>
        <dbReference type="ChEBI" id="CHEBI:456215"/>
    </reaction>
</comment>
<dbReference type="Pfam" id="PF05636">
    <property type="entry name" value="HIGH_NTase1"/>
    <property type="match status" value="1"/>
</dbReference>
<dbReference type="STRING" id="1397694.GCA_000702585_02424"/>
<comment type="subcellular location">
    <subcellularLocation>
        <location evidence="3">Cytoplasm</location>
    </subcellularLocation>
</comment>
<dbReference type="GO" id="GO:0005737">
    <property type="term" value="C:cytoplasm"/>
    <property type="evidence" value="ECO:0007669"/>
    <property type="project" value="UniProtKB-SubCell"/>
</dbReference>